<dbReference type="GO" id="GO:0000146">
    <property type="term" value="F:microfilament motor activity"/>
    <property type="evidence" value="ECO:0007669"/>
    <property type="project" value="TreeGrafter"/>
</dbReference>
<dbReference type="GO" id="GO:0051015">
    <property type="term" value="F:actin filament binding"/>
    <property type="evidence" value="ECO:0007669"/>
    <property type="project" value="TreeGrafter"/>
</dbReference>
<evidence type="ECO:0000256" key="3">
    <source>
        <dbReference type="ARBA" id="ARBA00022840"/>
    </source>
</evidence>
<sequence length="1097" mass="125708">MALHQGSLAILENNVGVSDAVLLDPISEDAFIENLRLRYQHNQIYTYIGTVVVSVNPYKTTPLYTPNIIEEYRSRNIYELPPHIYAITDEAYRSMRDRHLDQCIIISGESGAGKTEASKVIMQYVAEVSGKGENIDTVKEQLLQSNPVLEAFGNAKTNKNDNSSRFGKYMDIEFDFKGDPIGGVITNYLLEKSRVAAQMPGERNFHIFYQLLQGAKLSTLDSLKLTREINDYNFLKGGVLGDVATMNDQENYDTVMHGMEVIGFTSGEVTSLFQLIASILKLGNIDFSHRSNDDGTDGCDLSNTAALDDAAELLGCSSENLTLALTQRTVEVRGERVKRDLSVNDGLYARDALCKALYSRMFSWLVARINDSIKVTSGSRTEVMGVLDIYGFEVFEQNSFEQFIINYCNEKLQQIFIELTLKEEQEEYIKEGIEWIHIEYFNNAVICDLIEKPPNKTSSNIGILALLDEECLRPGNATDLTFLEKLNQACQSHPHYESKALKKCQNDKTLSHGTFRLKHYAGNVTYKVDGFLDKNNDLLFRHLSQAMYQCKHCLMKGLFPEGNPSQKSLKRPATAGSQFKISVTELMKNLLSKNPNYIRCIKPNNVKAADNFDESLVRFQVRYLGLMENVRVKRAGYAFRQLYLQFLYRYKMLAGPTWPRWAGKPQEGVKILMQVQGVPEDEYAFGKTKLFIRNPKTLFDMEEKRRQHMHVLATKIQCVYKGWKQRTLYLLMKRSQVIISARFRGYWGQKVYKKTKAATLILQCFARGWKARALLRKLKREKLEIESANVIRKFYLGWKVRKEYQPRFRKIAGPKISRFFVIVLRKKFLLDLKRNLPSRSPISTEWPECPKRFQGASDQLRVMYHAWRCRKYRRKFSEAEKYKMKEKLMASELFKDKKEGYAKTVPMPFKGDYQDLLANPKWKKLQSQMPQDSHVVFADVVQKIHRANGKAVEQLLVMSTQNLILVEHHSMMIKYRIHITDISAMSVSPNPDKVIVFHLQKHDNGDGSCKKGDFVFVCEHTIELVAKACLLIQNLKDTLPEVHIAPMLKAHFGKSEVQLSFKNGLTENIPGGVKVVRKKHTMDVLYNSPSQQTSSGS</sequence>
<evidence type="ECO:0000256" key="7">
    <source>
        <dbReference type="PROSITE-ProRule" id="PRU00782"/>
    </source>
</evidence>
<name>A0A8B8DMA8_CRAVI</name>
<dbReference type="PROSITE" id="PS51456">
    <property type="entry name" value="MYOSIN_MOTOR"/>
    <property type="match status" value="1"/>
</dbReference>
<dbReference type="GO" id="GO:0005737">
    <property type="term" value="C:cytoplasm"/>
    <property type="evidence" value="ECO:0007669"/>
    <property type="project" value="TreeGrafter"/>
</dbReference>
<accession>A0A8B8DMA8</accession>
<dbReference type="Proteomes" id="UP000694844">
    <property type="component" value="Chromosome 1"/>
</dbReference>
<dbReference type="Gene3D" id="1.20.58.530">
    <property type="match status" value="1"/>
</dbReference>
<dbReference type="KEGG" id="cvn:111127765"/>
<dbReference type="FunFam" id="1.20.58.530:FF:000004">
    <property type="entry name" value="Unconventional myosin ID"/>
    <property type="match status" value="1"/>
</dbReference>
<keyword evidence="3 7" id="KW-0067">ATP-binding</keyword>
<dbReference type="GO" id="GO:0007015">
    <property type="term" value="P:actin filament organization"/>
    <property type="evidence" value="ECO:0007669"/>
    <property type="project" value="TreeGrafter"/>
</dbReference>
<dbReference type="SMART" id="SM00015">
    <property type="entry name" value="IQ"/>
    <property type="match status" value="4"/>
</dbReference>
<dbReference type="AlphaFoldDB" id="A0A8B8DMA8"/>
<dbReference type="Pfam" id="PF06017">
    <property type="entry name" value="Myosin_TH1"/>
    <property type="match status" value="1"/>
</dbReference>
<dbReference type="RefSeq" id="XP_022328714.1">
    <property type="nucleotide sequence ID" value="XM_022473006.1"/>
</dbReference>
<proteinExistence type="inferred from homology"/>
<keyword evidence="2 7" id="KW-0547">Nucleotide-binding</keyword>
<dbReference type="PANTHER" id="PTHR13140:SF802">
    <property type="entry name" value="UNCONVENTIONAL MYOSIN-IB ISOFORM X1"/>
    <property type="match status" value="1"/>
</dbReference>
<dbReference type="InterPro" id="IPR036072">
    <property type="entry name" value="MYSc_Myo1"/>
</dbReference>
<dbReference type="Gene3D" id="1.20.5.190">
    <property type="match status" value="1"/>
</dbReference>
<keyword evidence="4 7" id="KW-0518">Myosin</keyword>
<dbReference type="PANTHER" id="PTHR13140">
    <property type="entry name" value="MYOSIN"/>
    <property type="match status" value="1"/>
</dbReference>
<keyword evidence="10" id="KW-1185">Reference proteome</keyword>
<dbReference type="PRINTS" id="PR00193">
    <property type="entry name" value="MYOSINHEAVY"/>
</dbReference>
<dbReference type="InterPro" id="IPR027417">
    <property type="entry name" value="P-loop_NTPase"/>
</dbReference>
<dbReference type="GO" id="GO:0016459">
    <property type="term" value="C:myosin complex"/>
    <property type="evidence" value="ECO:0007669"/>
    <property type="project" value="UniProtKB-KW"/>
</dbReference>
<dbReference type="GeneID" id="111127765"/>
<dbReference type="RefSeq" id="XP_022328723.1">
    <property type="nucleotide sequence ID" value="XM_022473015.1"/>
</dbReference>
<dbReference type="GO" id="GO:0005524">
    <property type="term" value="F:ATP binding"/>
    <property type="evidence" value="ECO:0007669"/>
    <property type="project" value="UniProtKB-UniRule"/>
</dbReference>
<keyword evidence="5 7" id="KW-0505">Motor protein</keyword>
<comment type="similarity">
    <text evidence="1 7">Belongs to the TRAFAC class myosin-kinesin ATPase superfamily. Myosin family.</text>
</comment>
<evidence type="ECO:0000256" key="4">
    <source>
        <dbReference type="ARBA" id="ARBA00023123"/>
    </source>
</evidence>
<evidence type="ECO:0000259" key="8">
    <source>
        <dbReference type="PROSITE" id="PS51456"/>
    </source>
</evidence>
<dbReference type="PROSITE" id="PS51757">
    <property type="entry name" value="TH1"/>
    <property type="match status" value="1"/>
</dbReference>
<evidence type="ECO:0000256" key="5">
    <source>
        <dbReference type="ARBA" id="ARBA00023175"/>
    </source>
</evidence>
<dbReference type="GO" id="GO:0006897">
    <property type="term" value="P:endocytosis"/>
    <property type="evidence" value="ECO:0007669"/>
    <property type="project" value="TreeGrafter"/>
</dbReference>
<dbReference type="Gene3D" id="6.20.240.20">
    <property type="match status" value="1"/>
</dbReference>
<dbReference type="OrthoDB" id="6108017at2759"/>
<dbReference type="GO" id="GO:0005902">
    <property type="term" value="C:microvillus"/>
    <property type="evidence" value="ECO:0007669"/>
    <property type="project" value="TreeGrafter"/>
</dbReference>
<evidence type="ECO:0000256" key="1">
    <source>
        <dbReference type="ARBA" id="ARBA00008314"/>
    </source>
</evidence>
<dbReference type="GO" id="GO:0005886">
    <property type="term" value="C:plasma membrane"/>
    <property type="evidence" value="ECO:0007669"/>
    <property type="project" value="TreeGrafter"/>
</dbReference>
<evidence type="ECO:0000313" key="12">
    <source>
        <dbReference type="RefSeq" id="XP_022328723.1"/>
    </source>
</evidence>
<evidence type="ECO:0000259" key="9">
    <source>
        <dbReference type="PROSITE" id="PS51757"/>
    </source>
</evidence>
<reference evidence="10" key="1">
    <citation type="submission" date="2024-06" db="UniProtKB">
        <authorList>
            <consortium name="RefSeq"/>
        </authorList>
    </citation>
    <scope>NUCLEOTIDE SEQUENCE [LARGE SCALE GENOMIC DNA]</scope>
    <source>
        <tissue evidence="12">Whole sample</tissue>
    </source>
</reference>
<dbReference type="Pfam" id="PF00612">
    <property type="entry name" value="IQ"/>
    <property type="match status" value="2"/>
</dbReference>
<feature type="binding site" evidence="7">
    <location>
        <begin position="108"/>
        <end position="115"/>
    </location>
    <ligand>
        <name>ATP</name>
        <dbReference type="ChEBI" id="CHEBI:30616"/>
    </ligand>
</feature>
<evidence type="ECO:0000313" key="10">
    <source>
        <dbReference type="Proteomes" id="UP000694844"/>
    </source>
</evidence>
<dbReference type="Pfam" id="PF00063">
    <property type="entry name" value="Myosin_head"/>
    <property type="match status" value="1"/>
</dbReference>
<gene>
    <name evidence="11 12" type="primary">LOC111127765</name>
</gene>
<feature type="region of interest" description="Actin-binding" evidence="7">
    <location>
        <begin position="583"/>
        <end position="605"/>
    </location>
</feature>
<dbReference type="InterPro" id="IPR001609">
    <property type="entry name" value="Myosin_head_motor_dom-like"/>
</dbReference>
<feature type="domain" description="TH1" evidence="9">
    <location>
        <begin position="898"/>
        <end position="1090"/>
    </location>
</feature>
<dbReference type="FunFam" id="1.10.10.820:FF:000001">
    <property type="entry name" value="Myosin heavy chain"/>
    <property type="match status" value="1"/>
</dbReference>
<reference evidence="11" key="2">
    <citation type="submission" date="2025-04" db="UniProtKB">
        <authorList>
            <consortium name="RefSeq"/>
        </authorList>
    </citation>
    <scope>IDENTIFICATION</scope>
    <source>
        <tissue evidence="11">Whole sample</tissue>
    </source>
</reference>
<protein>
    <submittedName>
        <fullName evidence="11 12">Unconventional myosin-Ia-like isoform X1</fullName>
    </submittedName>
</protein>
<dbReference type="InterPro" id="IPR000048">
    <property type="entry name" value="IQ_motif_EF-hand-BS"/>
</dbReference>
<keyword evidence="6 7" id="KW-0009">Actin-binding</keyword>
<dbReference type="Gene3D" id="1.10.10.820">
    <property type="match status" value="1"/>
</dbReference>
<dbReference type="Gene3D" id="1.20.120.720">
    <property type="entry name" value="Myosin VI head, motor domain, U50 subdomain"/>
    <property type="match status" value="1"/>
</dbReference>
<dbReference type="CDD" id="cd01378">
    <property type="entry name" value="MYSc_Myo1"/>
    <property type="match status" value="1"/>
</dbReference>
<dbReference type="PROSITE" id="PS50096">
    <property type="entry name" value="IQ"/>
    <property type="match status" value="2"/>
</dbReference>
<organism evidence="10 11">
    <name type="scientific">Crassostrea virginica</name>
    <name type="common">Eastern oyster</name>
    <dbReference type="NCBI Taxonomy" id="6565"/>
    <lineage>
        <taxon>Eukaryota</taxon>
        <taxon>Metazoa</taxon>
        <taxon>Spiralia</taxon>
        <taxon>Lophotrochozoa</taxon>
        <taxon>Mollusca</taxon>
        <taxon>Bivalvia</taxon>
        <taxon>Autobranchia</taxon>
        <taxon>Pteriomorphia</taxon>
        <taxon>Ostreida</taxon>
        <taxon>Ostreoidea</taxon>
        <taxon>Ostreidae</taxon>
        <taxon>Crassostrea</taxon>
    </lineage>
</organism>
<dbReference type="GO" id="GO:0030048">
    <property type="term" value="P:actin filament-based movement"/>
    <property type="evidence" value="ECO:0007669"/>
    <property type="project" value="TreeGrafter"/>
</dbReference>
<dbReference type="InterPro" id="IPR010926">
    <property type="entry name" value="Myosin_TH1"/>
</dbReference>
<evidence type="ECO:0000313" key="11">
    <source>
        <dbReference type="RefSeq" id="XP_022328714.1"/>
    </source>
</evidence>
<evidence type="ECO:0000256" key="6">
    <source>
        <dbReference type="ARBA" id="ARBA00023203"/>
    </source>
</evidence>
<dbReference type="InterPro" id="IPR036961">
    <property type="entry name" value="Kinesin_motor_dom_sf"/>
</dbReference>
<dbReference type="Gene3D" id="3.40.850.10">
    <property type="entry name" value="Kinesin motor domain"/>
    <property type="match status" value="1"/>
</dbReference>
<dbReference type="SUPFAM" id="SSF52540">
    <property type="entry name" value="P-loop containing nucleoside triphosphate hydrolases"/>
    <property type="match status" value="1"/>
</dbReference>
<evidence type="ECO:0000256" key="2">
    <source>
        <dbReference type="ARBA" id="ARBA00022741"/>
    </source>
</evidence>
<dbReference type="SMART" id="SM00242">
    <property type="entry name" value="MYSc"/>
    <property type="match status" value="1"/>
</dbReference>
<feature type="domain" description="Myosin motor" evidence="8">
    <location>
        <begin position="15"/>
        <end position="706"/>
    </location>
</feature>